<dbReference type="RefSeq" id="WP_230788673.1">
    <property type="nucleotide sequence ID" value="NZ_JAJNCO010000003.1"/>
</dbReference>
<comment type="caution">
    <text evidence="1">The sequence shown here is derived from an EMBL/GenBank/DDBJ whole genome shotgun (WGS) entry which is preliminary data.</text>
</comment>
<name>A0AAW4XCP7_RHORH</name>
<sequence>MTLTRADRVLIGAAAIFLVSQANIGRVLGSTAPTVGTVQTTFSAAKYRKILDDLGPEEIERYREHYYWDMVHPATFAIALRAGARSLDEHRPLSPSTRRILMAAPVVAAAGDYVENIVGLYLLDQRTRIDDRTVRAASTVSVTKWVLALGSFAYLSQGFLRMWSGAALQRLRRGRPVTAGCLRRGRPVTAGCLRRG</sequence>
<accession>A0AAW4XCP7</accession>
<dbReference type="Proteomes" id="UP001198630">
    <property type="component" value="Unassembled WGS sequence"/>
</dbReference>
<proteinExistence type="predicted"/>
<dbReference type="AlphaFoldDB" id="A0AAW4XCP7"/>
<evidence type="ECO:0000313" key="2">
    <source>
        <dbReference type="Proteomes" id="UP001198630"/>
    </source>
</evidence>
<dbReference type="EMBL" id="JAJNCO010000003">
    <property type="protein sequence ID" value="MCD2110664.1"/>
    <property type="molecule type" value="Genomic_DNA"/>
</dbReference>
<organism evidence="1 2">
    <name type="scientific">Rhodococcus rhodochrous</name>
    <dbReference type="NCBI Taxonomy" id="1829"/>
    <lineage>
        <taxon>Bacteria</taxon>
        <taxon>Bacillati</taxon>
        <taxon>Actinomycetota</taxon>
        <taxon>Actinomycetes</taxon>
        <taxon>Mycobacteriales</taxon>
        <taxon>Nocardiaceae</taxon>
        <taxon>Rhodococcus</taxon>
    </lineage>
</organism>
<reference evidence="1" key="1">
    <citation type="submission" date="2021-11" db="EMBL/GenBank/DDBJ databases">
        <title>Development of a sustainable strategy for remediation of hydrocarbon-contaminated territories based on the waste exchange concept.</title>
        <authorList>
            <person name="Elkin A."/>
        </authorList>
    </citation>
    <scope>NUCLEOTIDE SEQUENCE</scope>
    <source>
        <strain evidence="1">IEGM 757</strain>
    </source>
</reference>
<evidence type="ECO:0000313" key="1">
    <source>
        <dbReference type="EMBL" id="MCD2110664.1"/>
    </source>
</evidence>
<protein>
    <submittedName>
        <fullName evidence="1">Uncharacterized protein</fullName>
    </submittedName>
</protein>
<gene>
    <name evidence="1" type="ORF">LQ384_06100</name>
</gene>